<evidence type="ECO:0000313" key="3">
    <source>
        <dbReference type="Proteomes" id="UP001501371"/>
    </source>
</evidence>
<dbReference type="RefSeq" id="WP_344274934.1">
    <property type="nucleotide sequence ID" value="NZ_BAAAKV010000020.1"/>
</dbReference>
<proteinExistence type="predicted"/>
<feature type="compositionally biased region" description="Acidic residues" evidence="1">
    <location>
        <begin position="190"/>
        <end position="200"/>
    </location>
</feature>
<sequence>MEQSIGPITPPLHSAGTDPAYIPGLTAPRPAAVPEPDPEQEVAERRPDDSDTHEAQREEPDERDPGAEERSDGADGPGQEPGGPEPDGKESRGEESATEEGTGPAFEVSDRRAAIIADRTGVTFRLDGEEAEFGWDEIGAVEIDTPRFGRRFAVTVYTGPRRWYEADVEAPARRLLKEWTADLDAVLDAYFEDDREDDREDGERDDGRGDDQSADQSADQDTSQDGAPSAGRKSDRKDETS</sequence>
<gene>
    <name evidence="2" type="ORF">GCM10009654_26570</name>
</gene>
<organism evidence="2 3">
    <name type="scientific">Streptomyces hebeiensis</name>
    <dbReference type="NCBI Taxonomy" id="229486"/>
    <lineage>
        <taxon>Bacteria</taxon>
        <taxon>Bacillati</taxon>
        <taxon>Actinomycetota</taxon>
        <taxon>Actinomycetes</taxon>
        <taxon>Kitasatosporales</taxon>
        <taxon>Streptomycetaceae</taxon>
        <taxon>Streptomyces</taxon>
    </lineage>
</organism>
<keyword evidence="3" id="KW-1185">Reference proteome</keyword>
<reference evidence="2 3" key="1">
    <citation type="journal article" date="2019" name="Int. J. Syst. Evol. Microbiol.">
        <title>The Global Catalogue of Microorganisms (GCM) 10K type strain sequencing project: providing services to taxonomists for standard genome sequencing and annotation.</title>
        <authorList>
            <consortium name="The Broad Institute Genomics Platform"/>
            <consortium name="The Broad Institute Genome Sequencing Center for Infectious Disease"/>
            <person name="Wu L."/>
            <person name="Ma J."/>
        </authorList>
    </citation>
    <scope>NUCLEOTIDE SEQUENCE [LARGE SCALE GENOMIC DNA]</scope>
    <source>
        <strain evidence="2 3">JCM 12696</strain>
    </source>
</reference>
<comment type="caution">
    <text evidence="2">The sequence shown here is derived from an EMBL/GenBank/DDBJ whole genome shotgun (WGS) entry which is preliminary data.</text>
</comment>
<accession>A0ABN1UTH8</accession>
<feature type="compositionally biased region" description="Basic and acidic residues" evidence="1">
    <location>
        <begin position="86"/>
        <end position="95"/>
    </location>
</feature>
<feature type="region of interest" description="Disordered" evidence="1">
    <location>
        <begin position="190"/>
        <end position="241"/>
    </location>
</feature>
<protein>
    <submittedName>
        <fullName evidence="2">Uncharacterized protein</fullName>
    </submittedName>
</protein>
<feature type="compositionally biased region" description="Basic and acidic residues" evidence="1">
    <location>
        <begin position="201"/>
        <end position="211"/>
    </location>
</feature>
<name>A0ABN1UTH8_9ACTN</name>
<evidence type="ECO:0000256" key="1">
    <source>
        <dbReference type="SAM" id="MobiDB-lite"/>
    </source>
</evidence>
<feature type="compositionally biased region" description="Low complexity" evidence="1">
    <location>
        <begin position="214"/>
        <end position="227"/>
    </location>
</feature>
<dbReference type="EMBL" id="BAAAKV010000020">
    <property type="protein sequence ID" value="GAA1168099.1"/>
    <property type="molecule type" value="Genomic_DNA"/>
</dbReference>
<feature type="compositionally biased region" description="Basic and acidic residues" evidence="1">
    <location>
        <begin position="232"/>
        <end position="241"/>
    </location>
</feature>
<evidence type="ECO:0000313" key="2">
    <source>
        <dbReference type="EMBL" id="GAA1168099.1"/>
    </source>
</evidence>
<feature type="region of interest" description="Disordered" evidence="1">
    <location>
        <begin position="1"/>
        <end position="112"/>
    </location>
</feature>
<feature type="compositionally biased region" description="Basic and acidic residues" evidence="1">
    <location>
        <begin position="42"/>
        <end position="73"/>
    </location>
</feature>
<dbReference type="Proteomes" id="UP001501371">
    <property type="component" value="Unassembled WGS sequence"/>
</dbReference>